<organism evidence="2 3">
    <name type="scientific">Acholeplasma oculi</name>
    <dbReference type="NCBI Taxonomy" id="35623"/>
    <lineage>
        <taxon>Bacteria</taxon>
        <taxon>Bacillati</taxon>
        <taxon>Mycoplasmatota</taxon>
        <taxon>Mollicutes</taxon>
        <taxon>Acholeplasmatales</taxon>
        <taxon>Acholeplasmataceae</taxon>
        <taxon>Acholeplasma</taxon>
    </lineage>
</organism>
<feature type="domain" description="GP-PDE" evidence="1">
    <location>
        <begin position="11"/>
        <end position="231"/>
    </location>
</feature>
<dbReference type="SUPFAM" id="SSF51695">
    <property type="entry name" value="PLC-like phosphodiesterases"/>
    <property type="match status" value="1"/>
</dbReference>
<dbReference type="KEGG" id="aoc:Aocu_09820"/>
<accession>A0A061AAY2</accession>
<dbReference type="GO" id="GO:0008081">
    <property type="term" value="F:phosphoric diester hydrolase activity"/>
    <property type="evidence" value="ECO:0007669"/>
    <property type="project" value="InterPro"/>
</dbReference>
<keyword evidence="3" id="KW-1185">Reference proteome</keyword>
<sequence>MKNKILNHKSVKWIAHRGLPSQSVENTEEGFLLASELPFYGIETDVHLTYDDIFVLHHDDNIKHLTQIDLLIEKSTYQNLLNYPLKNTQHKIPLLETYLRICKSKGKKAVIELKFPMTHQKFKKLYALIEAYDYIEHTIFISFIIDNLLHVRGINSTIEIQFLTDQFDEVILQMLKKYHMNLSIHFSKVNQEMVQIVHNHHLKIGVWTVNDIDIAEKMIELGVDYITTDGF</sequence>
<dbReference type="Gene3D" id="3.20.20.190">
    <property type="entry name" value="Phosphatidylinositol (PI) phosphodiesterase"/>
    <property type="match status" value="1"/>
</dbReference>
<dbReference type="Proteomes" id="UP000032434">
    <property type="component" value="Chromosome 1"/>
</dbReference>
<dbReference type="AlphaFoldDB" id="A0A061AAY2"/>
<dbReference type="InterPro" id="IPR017946">
    <property type="entry name" value="PLC-like_Pdiesterase_TIM-brl"/>
</dbReference>
<evidence type="ECO:0000313" key="3">
    <source>
        <dbReference type="Proteomes" id="UP000032434"/>
    </source>
</evidence>
<dbReference type="STRING" id="35623.Aocu_09820"/>
<reference evidence="3" key="1">
    <citation type="submission" date="2014-05" db="EMBL/GenBank/DDBJ databases">
        <authorList>
            <person name="Kube M."/>
        </authorList>
    </citation>
    <scope>NUCLEOTIDE SEQUENCE [LARGE SCALE GENOMIC DNA]</scope>
</reference>
<dbReference type="OrthoDB" id="384721at2"/>
<protein>
    <submittedName>
        <fullName evidence="2">Glycerophosphoryl diester phosphodiesterase</fullName>
    </submittedName>
</protein>
<evidence type="ECO:0000259" key="1">
    <source>
        <dbReference type="PROSITE" id="PS51704"/>
    </source>
</evidence>
<dbReference type="HOGENOM" id="CLU_030006_3_5_14"/>
<dbReference type="FunCoup" id="A0A061AAY2">
    <property type="interactions" value="114"/>
</dbReference>
<dbReference type="InterPro" id="IPR030395">
    <property type="entry name" value="GP_PDE_dom"/>
</dbReference>
<dbReference type="PANTHER" id="PTHR46211:SF1">
    <property type="entry name" value="GLYCEROPHOSPHODIESTER PHOSPHODIESTERASE, CYTOPLASMIC"/>
    <property type="match status" value="1"/>
</dbReference>
<dbReference type="InParanoid" id="A0A061AAY2"/>
<dbReference type="EMBL" id="LK028559">
    <property type="protein sequence ID" value="CDR31055.1"/>
    <property type="molecule type" value="Genomic_DNA"/>
</dbReference>
<dbReference type="GO" id="GO:0006629">
    <property type="term" value="P:lipid metabolic process"/>
    <property type="evidence" value="ECO:0007669"/>
    <property type="project" value="InterPro"/>
</dbReference>
<dbReference type="PATRIC" id="fig|35623.3.peg.982"/>
<dbReference type="Pfam" id="PF03009">
    <property type="entry name" value="GDPD"/>
    <property type="match status" value="1"/>
</dbReference>
<name>A0A061AAY2_9MOLU</name>
<dbReference type="RefSeq" id="WP_045749513.1">
    <property type="nucleotide sequence ID" value="NZ_FUZK01000001.1"/>
</dbReference>
<dbReference type="PANTHER" id="PTHR46211">
    <property type="entry name" value="GLYCEROPHOSPHORYL DIESTER PHOSPHODIESTERASE"/>
    <property type="match status" value="1"/>
</dbReference>
<proteinExistence type="predicted"/>
<dbReference type="PROSITE" id="PS51704">
    <property type="entry name" value="GP_PDE"/>
    <property type="match status" value="1"/>
</dbReference>
<gene>
    <name evidence="2" type="primary">ugpQ1</name>
    <name evidence="2" type="ORF">Aocu_09820</name>
</gene>
<evidence type="ECO:0000313" key="2">
    <source>
        <dbReference type="EMBL" id="CDR31055.1"/>
    </source>
</evidence>